<dbReference type="Pfam" id="PF03453">
    <property type="entry name" value="MoeA_N"/>
    <property type="match status" value="1"/>
</dbReference>
<dbReference type="PANTHER" id="PTHR10192">
    <property type="entry name" value="MOLYBDOPTERIN BIOSYNTHESIS PROTEIN"/>
    <property type="match status" value="1"/>
</dbReference>
<dbReference type="SUPFAM" id="SSF63867">
    <property type="entry name" value="MoeA C-terminal domain-like"/>
    <property type="match status" value="1"/>
</dbReference>
<proteinExistence type="predicted"/>
<organism evidence="4">
    <name type="scientific">mine drainage metagenome</name>
    <dbReference type="NCBI Taxonomy" id="410659"/>
    <lineage>
        <taxon>unclassified sequences</taxon>
        <taxon>metagenomes</taxon>
        <taxon>ecological metagenomes</taxon>
    </lineage>
</organism>
<gene>
    <name evidence="4" type="primary">moeA_11</name>
    <name evidence="4" type="ORF">GALL_243940</name>
</gene>
<dbReference type="InterPro" id="IPR005110">
    <property type="entry name" value="MoeA_linker/N"/>
</dbReference>
<dbReference type="Pfam" id="PF03454">
    <property type="entry name" value="MoeA_C"/>
    <property type="match status" value="1"/>
</dbReference>
<reference evidence="4" key="1">
    <citation type="submission" date="2016-10" db="EMBL/GenBank/DDBJ databases">
        <title>Sequence of Gallionella enrichment culture.</title>
        <authorList>
            <person name="Poehlein A."/>
            <person name="Muehling M."/>
            <person name="Daniel R."/>
        </authorList>
    </citation>
    <scope>NUCLEOTIDE SEQUENCE</scope>
</reference>
<dbReference type="GO" id="GO:0005829">
    <property type="term" value="C:cytosol"/>
    <property type="evidence" value="ECO:0007669"/>
    <property type="project" value="TreeGrafter"/>
</dbReference>
<dbReference type="InterPro" id="IPR036688">
    <property type="entry name" value="MoeA_C_domain_IV_sf"/>
</dbReference>
<dbReference type="InterPro" id="IPR036425">
    <property type="entry name" value="MoaB/Mog-like_dom_sf"/>
</dbReference>
<dbReference type="SUPFAM" id="SSF53218">
    <property type="entry name" value="Molybdenum cofactor biosynthesis proteins"/>
    <property type="match status" value="1"/>
</dbReference>
<dbReference type="InterPro" id="IPR038987">
    <property type="entry name" value="MoeA-like"/>
</dbReference>
<dbReference type="InterPro" id="IPR036135">
    <property type="entry name" value="MoeA_linker/N_sf"/>
</dbReference>
<dbReference type="Gene3D" id="2.40.340.10">
    <property type="entry name" value="MoeA, C-terminal, domain IV"/>
    <property type="match status" value="1"/>
</dbReference>
<evidence type="ECO:0000313" key="4">
    <source>
        <dbReference type="EMBL" id="OIQ93635.1"/>
    </source>
</evidence>
<protein>
    <submittedName>
        <fullName evidence="4">Molybdopterin molybdenumtransferase</fullName>
        <ecNumber evidence="4">2.10.1.1</ecNumber>
    </submittedName>
</protein>
<dbReference type="SUPFAM" id="SSF63882">
    <property type="entry name" value="MoeA N-terminal region -like"/>
    <property type="match status" value="1"/>
</dbReference>
<evidence type="ECO:0000256" key="2">
    <source>
        <dbReference type="ARBA" id="ARBA00023150"/>
    </source>
</evidence>
<evidence type="ECO:0000259" key="3">
    <source>
        <dbReference type="SMART" id="SM00852"/>
    </source>
</evidence>
<dbReference type="UniPathway" id="UPA00344"/>
<dbReference type="InterPro" id="IPR005111">
    <property type="entry name" value="MoeA_C_domain_IV"/>
</dbReference>
<dbReference type="NCBIfam" id="TIGR00177">
    <property type="entry name" value="molyb_syn"/>
    <property type="match status" value="1"/>
</dbReference>
<dbReference type="Gene3D" id="3.90.105.10">
    <property type="entry name" value="Molybdopterin biosynthesis moea protein, domain 2"/>
    <property type="match status" value="1"/>
</dbReference>
<keyword evidence="4" id="KW-0808">Transferase</keyword>
<keyword evidence="2" id="KW-0501">Molybdenum cofactor biosynthesis</keyword>
<feature type="domain" description="MoaB/Mog" evidence="3">
    <location>
        <begin position="175"/>
        <end position="313"/>
    </location>
</feature>
<evidence type="ECO:0000256" key="1">
    <source>
        <dbReference type="ARBA" id="ARBA00005046"/>
    </source>
</evidence>
<dbReference type="SMART" id="SM00852">
    <property type="entry name" value="MoCF_biosynth"/>
    <property type="match status" value="1"/>
</dbReference>
<dbReference type="Pfam" id="PF00994">
    <property type="entry name" value="MoCF_biosynth"/>
    <property type="match status" value="1"/>
</dbReference>
<dbReference type="GO" id="GO:0006777">
    <property type="term" value="P:Mo-molybdopterin cofactor biosynthetic process"/>
    <property type="evidence" value="ECO:0007669"/>
    <property type="project" value="UniProtKB-KW"/>
</dbReference>
<dbReference type="CDD" id="cd00887">
    <property type="entry name" value="MoeA"/>
    <property type="match status" value="1"/>
</dbReference>
<dbReference type="PANTHER" id="PTHR10192:SF5">
    <property type="entry name" value="GEPHYRIN"/>
    <property type="match status" value="1"/>
</dbReference>
<dbReference type="AlphaFoldDB" id="A0A1J5RVY4"/>
<dbReference type="EMBL" id="MLJW01000203">
    <property type="protein sequence ID" value="OIQ93635.1"/>
    <property type="molecule type" value="Genomic_DNA"/>
</dbReference>
<accession>A0A1J5RVY4</accession>
<dbReference type="Gene3D" id="2.170.190.11">
    <property type="entry name" value="Molybdopterin biosynthesis moea protein, domain 3"/>
    <property type="match status" value="1"/>
</dbReference>
<dbReference type="InterPro" id="IPR001453">
    <property type="entry name" value="MoaB/Mog_dom"/>
</dbReference>
<dbReference type="EC" id="2.10.1.1" evidence="4"/>
<dbReference type="NCBIfam" id="NF045515">
    <property type="entry name" value="Glp_gephyrin"/>
    <property type="match status" value="1"/>
</dbReference>
<dbReference type="Gene3D" id="3.40.980.10">
    <property type="entry name" value="MoaB/Mog-like domain"/>
    <property type="match status" value="1"/>
</dbReference>
<comment type="caution">
    <text evidence="4">The sequence shown here is derived from an EMBL/GenBank/DDBJ whole genome shotgun (WGS) entry which is preliminary data.</text>
</comment>
<dbReference type="GO" id="GO:0061599">
    <property type="term" value="F:molybdopterin molybdotransferase activity"/>
    <property type="evidence" value="ECO:0007669"/>
    <property type="project" value="UniProtKB-EC"/>
</dbReference>
<sequence>MISVSEAKHTITANCKTLSPITIPLKYAAGLVLAKDVFATEDIPSFNQSAMDGYAFCFNDWQTNNILNINGEVQAGTTKNISAQKNEAIRIFTGAAIPENTDTVVMQEKVIAANNLLTIHDELLKPGSNVRLKGSEIKKGELALKQGSKLSPAAIGFLASIGIMEVCVYPTPKIIIVITGNELQQPGETLQHGQVYESNSFTLKAVLQQMHINNVSIVFAKDNAAELKQILATALTDCKLLLITGGVSVGDYDFVTAALEECGVKKLFHKIKQKPGKPLYAGITKDQIVFGLPGNPSSVLTCFYEYVVPAIEQMMRVERSIIQKKILPLEGYYQKKAGLTHFLKAHCNDSKVSLLNAQESYRLSSFATANCLLCLSENETTFQTGDMLEVHVLPY</sequence>
<comment type="pathway">
    <text evidence="1">Cofactor biosynthesis; molybdopterin biosynthesis.</text>
</comment>
<name>A0A1J5RVY4_9ZZZZ</name>